<protein>
    <submittedName>
        <fullName evidence="2">Uncharacterized protein</fullName>
    </submittedName>
</protein>
<evidence type="ECO:0000313" key="2">
    <source>
        <dbReference type="EMBL" id="KAA9133716.1"/>
    </source>
</evidence>
<evidence type="ECO:0000256" key="1">
    <source>
        <dbReference type="SAM" id="MobiDB-lite"/>
    </source>
</evidence>
<sequence>MEAAMLWVGLFGTVAALASAVFAYVQAKAATDSRRDADAARDESRRARDESARLAGEANAAFIRQAEAQETANRIRIQEMTPPDWKVSHVAGDRYRGTNTSQQLIVVDSFEVKPDSAESLTTVETSHLDGRYEYGDSFEFLVARAWGVSPEKLTVRYRYESDNPGDFRRFHITL</sequence>
<dbReference type="EMBL" id="VYUY01000009">
    <property type="protein sequence ID" value="KAA9133716.1"/>
    <property type="molecule type" value="Genomic_DNA"/>
</dbReference>
<dbReference type="RefSeq" id="WP_150893024.1">
    <property type="nucleotide sequence ID" value="NZ_VYUY01000009.1"/>
</dbReference>
<proteinExistence type="predicted"/>
<dbReference type="AlphaFoldDB" id="A0A5N0TIL0"/>
<gene>
    <name evidence="2" type="ORF">F6B40_08155</name>
</gene>
<comment type="caution">
    <text evidence="2">The sequence shown here is derived from an EMBL/GenBank/DDBJ whole genome shotgun (WGS) entry which is preliminary data.</text>
</comment>
<dbReference type="Proteomes" id="UP000326838">
    <property type="component" value="Unassembled WGS sequence"/>
</dbReference>
<keyword evidence="3" id="KW-1185">Reference proteome</keyword>
<organism evidence="2 3">
    <name type="scientific">Microbacterium caowuchunii</name>
    <dbReference type="NCBI Taxonomy" id="2614638"/>
    <lineage>
        <taxon>Bacteria</taxon>
        <taxon>Bacillati</taxon>
        <taxon>Actinomycetota</taxon>
        <taxon>Actinomycetes</taxon>
        <taxon>Micrococcales</taxon>
        <taxon>Microbacteriaceae</taxon>
        <taxon>Microbacterium</taxon>
    </lineage>
</organism>
<feature type="region of interest" description="Disordered" evidence="1">
    <location>
        <begin position="33"/>
        <end position="53"/>
    </location>
</feature>
<accession>A0A5N0TIL0</accession>
<evidence type="ECO:0000313" key="3">
    <source>
        <dbReference type="Proteomes" id="UP000326838"/>
    </source>
</evidence>
<feature type="compositionally biased region" description="Basic and acidic residues" evidence="1">
    <location>
        <begin position="33"/>
        <end position="52"/>
    </location>
</feature>
<name>A0A5N0TIL0_9MICO</name>
<reference evidence="3" key="1">
    <citation type="submission" date="2019-09" db="EMBL/GenBank/DDBJ databases">
        <title>Mumia zhuanghuii sp. nov. isolated from the intestinal contents of plateau pika (Ochotona curzoniae) in the Qinghai-Tibet plateau of China.</title>
        <authorList>
            <person name="Tian Z."/>
        </authorList>
    </citation>
    <scope>NUCLEOTIDE SEQUENCE [LARGE SCALE GENOMIC DNA]</scope>
    <source>
        <strain evidence="3">L-033</strain>
    </source>
</reference>